<keyword evidence="2" id="KW-1185">Reference proteome</keyword>
<name>A0ABV2SKE4_9GAMM</name>
<protein>
    <submittedName>
        <fullName evidence="1">Uncharacterized protein</fullName>
    </submittedName>
</protein>
<dbReference type="Proteomes" id="UP001549366">
    <property type="component" value="Unassembled WGS sequence"/>
</dbReference>
<proteinExistence type="predicted"/>
<dbReference type="EMBL" id="JBEWTB010000002">
    <property type="protein sequence ID" value="MET4757711.1"/>
    <property type="molecule type" value="Genomic_DNA"/>
</dbReference>
<sequence length="218" mass="25514">MLPINAFIFVQKTSSLYVVFFSIFSIAAVAMDGEETDLPIPSILNRLFGAEYGMYENMESLFCTMRDSHQFGFTHFELAYLWILLCNRQRCEIASFDSHRAVRVIRRGETVDVFGSSADDNYFRNIFSLWAMYSRRLLQGNAAELRIRASLSLIYLDSSSNPLVLYQRIESDEVITLQMNPFRERRWPSLRLAADWIIQQTRANAQNIRIEHFIIRRE</sequence>
<organism evidence="1 2">
    <name type="scientific">Endozoicomonas lisbonensis</name>
    <dbReference type="NCBI Taxonomy" id="3120522"/>
    <lineage>
        <taxon>Bacteria</taxon>
        <taxon>Pseudomonadati</taxon>
        <taxon>Pseudomonadota</taxon>
        <taxon>Gammaproteobacteria</taxon>
        <taxon>Oceanospirillales</taxon>
        <taxon>Endozoicomonadaceae</taxon>
        <taxon>Endozoicomonas</taxon>
    </lineage>
</organism>
<reference evidence="1 2" key="1">
    <citation type="submission" date="2024-06" db="EMBL/GenBank/DDBJ databases">
        <title>Genomic Encyclopedia of Type Strains, Phase V (KMG-V): Genome sequencing to study the core and pangenomes of soil and plant-associated prokaryotes.</title>
        <authorList>
            <person name="Whitman W."/>
        </authorList>
    </citation>
    <scope>NUCLEOTIDE SEQUENCE [LARGE SCALE GENOMIC DNA]</scope>
    <source>
        <strain evidence="1 2">NE40</strain>
    </source>
</reference>
<evidence type="ECO:0000313" key="1">
    <source>
        <dbReference type="EMBL" id="MET4757711.1"/>
    </source>
</evidence>
<evidence type="ECO:0000313" key="2">
    <source>
        <dbReference type="Proteomes" id="UP001549366"/>
    </source>
</evidence>
<dbReference type="RefSeq" id="WP_354007845.1">
    <property type="nucleotide sequence ID" value="NZ_JBEWTA010000001.1"/>
</dbReference>
<gene>
    <name evidence="1" type="ORF">V5J35_002903</name>
</gene>
<accession>A0ABV2SKE4</accession>
<comment type="caution">
    <text evidence="1">The sequence shown here is derived from an EMBL/GenBank/DDBJ whole genome shotgun (WGS) entry which is preliminary data.</text>
</comment>